<dbReference type="InterPro" id="IPR019734">
    <property type="entry name" value="TPR_rpt"/>
</dbReference>
<dbReference type="Gene3D" id="3.40.50.2300">
    <property type="match status" value="1"/>
</dbReference>
<name>A0A3E0U3T1_9GAMM</name>
<dbReference type="RefSeq" id="WP_116015902.1">
    <property type="nucleotide sequence ID" value="NZ_QUOT01000001.1"/>
</dbReference>
<dbReference type="PROSITE" id="PS50110">
    <property type="entry name" value="RESPONSE_REGULATORY"/>
    <property type="match status" value="1"/>
</dbReference>
<dbReference type="Proteomes" id="UP000256899">
    <property type="component" value="Unassembled WGS sequence"/>
</dbReference>
<dbReference type="GO" id="GO:0000160">
    <property type="term" value="P:phosphorelay signal transduction system"/>
    <property type="evidence" value="ECO:0007669"/>
    <property type="project" value="InterPro"/>
</dbReference>
<dbReference type="PROSITE" id="PS50005">
    <property type="entry name" value="TPR"/>
    <property type="match status" value="1"/>
</dbReference>
<dbReference type="SUPFAM" id="SSF48452">
    <property type="entry name" value="TPR-like"/>
    <property type="match status" value="1"/>
</dbReference>
<accession>A0A3E0U3T1</accession>
<gene>
    <name evidence="4" type="ORF">DXX94_11130</name>
</gene>
<organism evidence="4 5">
    <name type="scientific">Thalassotalea euphylliae</name>
    <dbReference type="NCBI Taxonomy" id="1655234"/>
    <lineage>
        <taxon>Bacteria</taxon>
        <taxon>Pseudomonadati</taxon>
        <taxon>Pseudomonadota</taxon>
        <taxon>Gammaproteobacteria</taxon>
        <taxon>Alteromonadales</taxon>
        <taxon>Colwelliaceae</taxon>
        <taxon>Thalassotalea</taxon>
    </lineage>
</organism>
<evidence type="ECO:0000313" key="5">
    <source>
        <dbReference type="Proteomes" id="UP000256899"/>
    </source>
</evidence>
<dbReference type="AlphaFoldDB" id="A0A3E0U3T1"/>
<dbReference type="SMART" id="SM00448">
    <property type="entry name" value="REC"/>
    <property type="match status" value="1"/>
</dbReference>
<evidence type="ECO:0000313" key="4">
    <source>
        <dbReference type="EMBL" id="REL31223.1"/>
    </source>
</evidence>
<dbReference type="EMBL" id="QUOT01000001">
    <property type="protein sequence ID" value="REL31223.1"/>
    <property type="molecule type" value="Genomic_DNA"/>
</dbReference>
<comment type="caution">
    <text evidence="1">Lacks conserved residue(s) required for the propagation of feature annotation.</text>
</comment>
<sequence>MAVNKYRDKRFLIIDSVKPSRDLLKQFAFNLDPEVVEASGYTKDIMLRCAENHYDVLLLGYDLGESQKNGQQLLEELRENGLVNRQSVVILITAENSQAMVLAALEHKPDDYLTKPYRPKDLLQRLDRCYNKKRHMKDIYQALDAQDSEAAIALCDRAIERNTPYVTECFGIKSRQLFEQNQFKQAAKIYHQFKSVRNCQWASIGLGKIALQEQDYSTAINYFSELVDKHPLYLASYDWLATSYETIEQYTKAQDILESALNISPLSVKRLERFAKLCFDTGNYEKATRAFEQNYQLSFNSIHHKAENAFNFSEALNQLAPDLSEHDLKVKKNCVINALHETSKTFNQADVRVQSNLHTARLMLKSHGEYDAKQLLSRTEKYIHSVTEQLESSSMISISKLLIDLNRNETANELITQVVEREPDNIELMAQVDMIVDGSVQKDEQAIAQQALNQASVYFRQNHYQQALAGLSAAQSLYPQHIGIKLNLIQALLACHKQQNDEAKLVKAGELLASLVGLPDSHPGHYRYQILNEHYHSFK</sequence>
<evidence type="ECO:0000256" key="1">
    <source>
        <dbReference type="PROSITE-ProRule" id="PRU00169"/>
    </source>
</evidence>
<keyword evidence="2" id="KW-0802">TPR repeat</keyword>
<comment type="caution">
    <text evidence="4">The sequence shown here is derived from an EMBL/GenBank/DDBJ whole genome shotgun (WGS) entry which is preliminary data.</text>
</comment>
<dbReference type="SUPFAM" id="SSF52172">
    <property type="entry name" value="CheY-like"/>
    <property type="match status" value="1"/>
</dbReference>
<evidence type="ECO:0000256" key="2">
    <source>
        <dbReference type="PROSITE-ProRule" id="PRU00339"/>
    </source>
</evidence>
<evidence type="ECO:0000259" key="3">
    <source>
        <dbReference type="PROSITE" id="PS50110"/>
    </source>
</evidence>
<dbReference type="InterPro" id="IPR011006">
    <property type="entry name" value="CheY-like_superfamily"/>
</dbReference>
<keyword evidence="5" id="KW-1185">Reference proteome</keyword>
<dbReference type="InterPro" id="IPR011990">
    <property type="entry name" value="TPR-like_helical_dom_sf"/>
</dbReference>
<dbReference type="Pfam" id="PF00072">
    <property type="entry name" value="Response_reg"/>
    <property type="match status" value="1"/>
</dbReference>
<feature type="domain" description="Response regulatory" evidence="3">
    <location>
        <begin position="10"/>
        <end position="130"/>
    </location>
</feature>
<dbReference type="Pfam" id="PF12895">
    <property type="entry name" value="ANAPC3"/>
    <property type="match status" value="1"/>
</dbReference>
<proteinExistence type="predicted"/>
<dbReference type="Gene3D" id="1.25.40.10">
    <property type="entry name" value="Tetratricopeptide repeat domain"/>
    <property type="match status" value="2"/>
</dbReference>
<protein>
    <submittedName>
        <fullName evidence="4">Response regulator</fullName>
    </submittedName>
</protein>
<feature type="repeat" description="TPR" evidence="2">
    <location>
        <begin position="448"/>
        <end position="481"/>
    </location>
</feature>
<dbReference type="InterPro" id="IPR001789">
    <property type="entry name" value="Sig_transdc_resp-reg_receiver"/>
</dbReference>
<reference evidence="5" key="1">
    <citation type="submission" date="2018-08" db="EMBL/GenBank/DDBJ databases">
        <title>Thalassotalea euphylliae genome.</title>
        <authorList>
            <person name="Summers S."/>
            <person name="Rice S.A."/>
            <person name="Freckelton M.L."/>
            <person name="Nedved B.T."/>
            <person name="Hadfield M.G."/>
        </authorList>
    </citation>
    <scope>NUCLEOTIDE SEQUENCE [LARGE SCALE GENOMIC DNA]</scope>
    <source>
        <strain evidence="5">H3</strain>
    </source>
</reference>